<proteinExistence type="predicted"/>
<feature type="compositionally biased region" description="Pro residues" evidence="4">
    <location>
        <begin position="166"/>
        <end position="198"/>
    </location>
</feature>
<dbReference type="Proteomes" id="UP000035681">
    <property type="component" value="Unplaced"/>
</dbReference>
<dbReference type="GO" id="GO:0005634">
    <property type="term" value="C:nucleus"/>
    <property type="evidence" value="ECO:0007669"/>
    <property type="project" value="UniProtKB-SubCell"/>
</dbReference>
<dbReference type="PANTHER" id="PTHR12610:SF12">
    <property type="entry name" value="SEQUENCE-SPECIFIC SINGLE-STRANDED DNA-BINDING PROTEIN, ISOFORM D"/>
    <property type="match status" value="1"/>
</dbReference>
<keyword evidence="5" id="KW-1185">Reference proteome</keyword>
<dbReference type="InterPro" id="IPR006594">
    <property type="entry name" value="LisH"/>
</dbReference>
<evidence type="ECO:0000256" key="3">
    <source>
        <dbReference type="ARBA" id="ARBA00023242"/>
    </source>
</evidence>
<sequence>YYFIVQFLLKKFAKIYKNFLILHNKMALQHQPFPVPESQAKEKLAGYVYEYLVHIGASKSAETFKNEVLAGQYNVVNRAVNPGEAPGFLINWWIVFWDLYCASPERRDMNQSSQEAKAFHEYGFIPNPTQMPPVPQPGMMPNGMGGQQNVQQPFPSPSPGSIGMPPGAPGMFPRPGPPSSAPSPRFPPGMPVQRPPYGQPGMPDGQNGMYPPPQNRFPQGPGIPPGGPGSMPPNFNGGRPLNPAQAAAQMRFGASPNQFMGSPAGTPFGQNNSPAPSPMMPPAPSPRNMDPSQQMGPDGRFIMPGSNGSMQPMMSDMVSNGGATPTTPSYPQHNMINASQNQPIQHQMNDMNPSSNQMPMMQANDPVNEIKQSPAQNNMSGGPASVGAASMQNPPSVHSQGGPRSVASMGGANDGPQISNTGNSATDSEEISKIKNSLFEDMPANMDSVTKQEGDFFQ</sequence>
<feature type="region of interest" description="Disordered" evidence="4">
    <location>
        <begin position="132"/>
        <end position="235"/>
    </location>
</feature>
<evidence type="ECO:0000256" key="2">
    <source>
        <dbReference type="ARBA" id="ARBA00023125"/>
    </source>
</evidence>
<dbReference type="PRINTS" id="PR01743">
    <property type="entry name" value="SSDNABINDING"/>
</dbReference>
<dbReference type="GO" id="GO:0003697">
    <property type="term" value="F:single-stranded DNA binding"/>
    <property type="evidence" value="ECO:0007669"/>
    <property type="project" value="InterPro"/>
</dbReference>
<comment type="subcellular location">
    <subcellularLocation>
        <location evidence="1">Nucleus</location>
    </subcellularLocation>
</comment>
<reference evidence="6" key="1">
    <citation type="submission" date="2024-02" db="UniProtKB">
        <authorList>
            <consortium name="WormBaseParasite"/>
        </authorList>
    </citation>
    <scope>IDENTIFICATION</scope>
</reference>
<dbReference type="AlphaFoldDB" id="A0AAF5DIE5"/>
<accession>A0AAF5DIE5</accession>
<dbReference type="WBParaSite" id="TCONS_00011791.p1">
    <property type="protein sequence ID" value="TCONS_00011791.p1"/>
    <property type="gene ID" value="XLOC_006657"/>
</dbReference>
<feature type="region of interest" description="Disordered" evidence="4">
    <location>
        <begin position="369"/>
        <end position="458"/>
    </location>
</feature>
<evidence type="ECO:0000256" key="1">
    <source>
        <dbReference type="ARBA" id="ARBA00004123"/>
    </source>
</evidence>
<evidence type="ECO:0000313" key="5">
    <source>
        <dbReference type="Proteomes" id="UP000035681"/>
    </source>
</evidence>
<dbReference type="GO" id="GO:0045944">
    <property type="term" value="P:positive regulation of transcription by RNA polymerase II"/>
    <property type="evidence" value="ECO:0007669"/>
    <property type="project" value="TreeGrafter"/>
</dbReference>
<evidence type="ECO:0000313" key="6">
    <source>
        <dbReference type="WBParaSite" id="TCONS_00011791.p1"/>
    </source>
</evidence>
<protein>
    <submittedName>
        <fullName evidence="6">LisH domain-containing protein</fullName>
    </submittedName>
</protein>
<feature type="compositionally biased region" description="Pro residues" evidence="4">
    <location>
        <begin position="275"/>
        <end position="285"/>
    </location>
</feature>
<organism evidence="5 6">
    <name type="scientific">Strongyloides stercoralis</name>
    <name type="common">Threadworm</name>
    <dbReference type="NCBI Taxonomy" id="6248"/>
    <lineage>
        <taxon>Eukaryota</taxon>
        <taxon>Metazoa</taxon>
        <taxon>Ecdysozoa</taxon>
        <taxon>Nematoda</taxon>
        <taxon>Chromadorea</taxon>
        <taxon>Rhabditida</taxon>
        <taxon>Tylenchina</taxon>
        <taxon>Panagrolaimomorpha</taxon>
        <taxon>Strongyloidoidea</taxon>
        <taxon>Strongyloididae</taxon>
        <taxon>Strongyloides</taxon>
    </lineage>
</organism>
<evidence type="ECO:0000256" key="4">
    <source>
        <dbReference type="SAM" id="MobiDB-lite"/>
    </source>
</evidence>
<dbReference type="InterPro" id="IPR008116">
    <property type="entry name" value="SSDP_DNA-bd"/>
</dbReference>
<keyword evidence="3" id="KW-0539">Nucleus</keyword>
<feature type="compositionally biased region" description="Low complexity" evidence="4">
    <location>
        <begin position="139"/>
        <end position="165"/>
    </location>
</feature>
<feature type="compositionally biased region" description="Polar residues" evidence="4">
    <location>
        <begin position="416"/>
        <end position="426"/>
    </location>
</feature>
<feature type="compositionally biased region" description="Polar residues" evidence="4">
    <location>
        <begin position="370"/>
        <end position="380"/>
    </location>
</feature>
<feature type="compositionally biased region" description="Pro residues" evidence="4">
    <location>
        <begin position="210"/>
        <end position="231"/>
    </location>
</feature>
<dbReference type="PANTHER" id="PTHR12610">
    <property type="entry name" value="SINGLE STRANDED DNA BINDING PROTEIN"/>
    <property type="match status" value="1"/>
</dbReference>
<feature type="region of interest" description="Disordered" evidence="4">
    <location>
        <begin position="259"/>
        <end position="295"/>
    </location>
</feature>
<feature type="compositionally biased region" description="Polar residues" evidence="4">
    <location>
        <begin position="390"/>
        <end position="399"/>
    </location>
</feature>
<name>A0AAF5DIE5_STRER</name>
<dbReference type="PROSITE" id="PS50896">
    <property type="entry name" value="LISH"/>
    <property type="match status" value="1"/>
</dbReference>
<keyword evidence="2" id="KW-0238">DNA-binding</keyword>